<dbReference type="PROSITE" id="PS51843">
    <property type="entry name" value="NR_LBD"/>
    <property type="match status" value="1"/>
</dbReference>
<dbReference type="FunFam" id="3.30.50.10:FF:000030">
    <property type="entry name" value="Nuclear Hormone Receptor family"/>
    <property type="match status" value="1"/>
</dbReference>
<dbReference type="InterPro" id="IPR000536">
    <property type="entry name" value="Nucl_hrmn_rcpt_lig-bd"/>
</dbReference>
<accession>A0A2A6B822</accession>
<evidence type="ECO:0000256" key="1">
    <source>
        <dbReference type="ARBA" id="ARBA00004123"/>
    </source>
</evidence>
<dbReference type="SMART" id="SM00399">
    <property type="entry name" value="ZnF_C4"/>
    <property type="match status" value="1"/>
</dbReference>
<dbReference type="EnsemblMetazoa" id="PPA35474.1">
    <property type="protein sequence ID" value="PPA35474.1"/>
    <property type="gene ID" value="WBGene00273843"/>
</dbReference>
<evidence type="ECO:0000256" key="10">
    <source>
        <dbReference type="ARBA" id="ARBA00023242"/>
    </source>
</evidence>
<dbReference type="OrthoDB" id="5817395at2759"/>
<dbReference type="InterPro" id="IPR013088">
    <property type="entry name" value="Znf_NHR/GATA"/>
</dbReference>
<evidence type="ECO:0000256" key="7">
    <source>
        <dbReference type="ARBA" id="ARBA00023125"/>
    </source>
</evidence>
<evidence type="ECO:0000313" key="14">
    <source>
        <dbReference type="Proteomes" id="UP000005239"/>
    </source>
</evidence>
<dbReference type="Gene3D" id="1.10.565.10">
    <property type="entry name" value="Retinoid X Receptor"/>
    <property type="match status" value="1"/>
</dbReference>
<dbReference type="GO" id="GO:0000978">
    <property type="term" value="F:RNA polymerase II cis-regulatory region sequence-specific DNA binding"/>
    <property type="evidence" value="ECO:0007669"/>
    <property type="project" value="InterPro"/>
</dbReference>
<dbReference type="InterPro" id="IPR035500">
    <property type="entry name" value="NHR-like_dom_sf"/>
</dbReference>
<dbReference type="GO" id="GO:0005634">
    <property type="term" value="C:nucleus"/>
    <property type="evidence" value="ECO:0007669"/>
    <property type="project" value="UniProtKB-SubCell"/>
</dbReference>
<dbReference type="PANTHER" id="PTHR47630:SF4">
    <property type="entry name" value="NUCLEAR HORMONE RECEPTOR FAMILY MEMBER NHR-62"/>
    <property type="match status" value="1"/>
</dbReference>
<feature type="compositionally biased region" description="Low complexity" evidence="12">
    <location>
        <begin position="61"/>
        <end position="76"/>
    </location>
</feature>
<dbReference type="InterPro" id="IPR001628">
    <property type="entry name" value="Znf_hrmn_rcpt"/>
</dbReference>
<evidence type="ECO:0000256" key="8">
    <source>
        <dbReference type="ARBA" id="ARBA00023163"/>
    </source>
</evidence>
<reference evidence="13" key="2">
    <citation type="submission" date="2022-06" db="UniProtKB">
        <authorList>
            <consortium name="EnsemblMetazoa"/>
        </authorList>
    </citation>
    <scope>IDENTIFICATION</scope>
    <source>
        <strain evidence="13">PS312</strain>
    </source>
</reference>
<dbReference type="SUPFAM" id="SSF57716">
    <property type="entry name" value="Glucocorticoid receptor-like (DNA-binding domain)"/>
    <property type="match status" value="1"/>
</dbReference>
<dbReference type="CDD" id="cd06960">
    <property type="entry name" value="NR_DBD_HNF4A"/>
    <property type="match status" value="1"/>
</dbReference>
<dbReference type="GO" id="GO:0003700">
    <property type="term" value="F:DNA-binding transcription factor activity"/>
    <property type="evidence" value="ECO:0007669"/>
    <property type="project" value="InterPro"/>
</dbReference>
<dbReference type="Pfam" id="PF00104">
    <property type="entry name" value="Hormone_recep"/>
    <property type="match status" value="1"/>
</dbReference>
<feature type="region of interest" description="Disordered" evidence="12">
    <location>
        <begin position="32"/>
        <end position="76"/>
    </location>
</feature>
<evidence type="ECO:0000256" key="9">
    <source>
        <dbReference type="ARBA" id="ARBA00023170"/>
    </source>
</evidence>
<dbReference type="Proteomes" id="UP000005239">
    <property type="component" value="Unassembled WGS sequence"/>
</dbReference>
<organism evidence="13 14">
    <name type="scientific">Pristionchus pacificus</name>
    <name type="common">Parasitic nematode worm</name>
    <dbReference type="NCBI Taxonomy" id="54126"/>
    <lineage>
        <taxon>Eukaryota</taxon>
        <taxon>Metazoa</taxon>
        <taxon>Ecdysozoa</taxon>
        <taxon>Nematoda</taxon>
        <taxon>Chromadorea</taxon>
        <taxon>Rhabditida</taxon>
        <taxon>Rhabditina</taxon>
        <taxon>Diplogasteromorpha</taxon>
        <taxon>Diplogasteroidea</taxon>
        <taxon>Neodiplogasteridae</taxon>
        <taxon>Pristionchus</taxon>
    </lineage>
</organism>
<keyword evidence="10 11" id="KW-0539">Nucleus</keyword>
<evidence type="ECO:0000256" key="11">
    <source>
        <dbReference type="RuleBase" id="RU004334"/>
    </source>
</evidence>
<gene>
    <name evidence="13" type="primary">WBGene00273843</name>
</gene>
<evidence type="ECO:0000256" key="3">
    <source>
        <dbReference type="ARBA" id="ARBA00022723"/>
    </source>
</evidence>
<comment type="similarity">
    <text evidence="2 11">Belongs to the nuclear hormone receptor family.</text>
</comment>
<keyword evidence="8 11" id="KW-0804">Transcription</keyword>
<dbReference type="Pfam" id="PF00105">
    <property type="entry name" value="zf-C4"/>
    <property type="match status" value="1"/>
</dbReference>
<dbReference type="PROSITE" id="PS51030">
    <property type="entry name" value="NUCLEAR_REC_DBD_2"/>
    <property type="match status" value="1"/>
</dbReference>
<evidence type="ECO:0000313" key="13">
    <source>
        <dbReference type="EnsemblMetazoa" id="PPA35474.1"/>
    </source>
</evidence>
<evidence type="ECO:0000256" key="12">
    <source>
        <dbReference type="SAM" id="MobiDB-lite"/>
    </source>
</evidence>
<keyword evidence="14" id="KW-1185">Reference proteome</keyword>
<evidence type="ECO:0000256" key="4">
    <source>
        <dbReference type="ARBA" id="ARBA00022771"/>
    </source>
</evidence>
<keyword evidence="5 11" id="KW-0862">Zinc</keyword>
<dbReference type="GO" id="GO:0006355">
    <property type="term" value="P:regulation of DNA-templated transcription"/>
    <property type="evidence" value="ECO:0000318"/>
    <property type="project" value="GO_Central"/>
</dbReference>
<feature type="region of interest" description="Disordered" evidence="12">
    <location>
        <begin position="169"/>
        <end position="217"/>
    </location>
</feature>
<keyword evidence="9 11" id="KW-0675">Receptor</keyword>
<proteinExistence type="inferred from homology"/>
<dbReference type="Gene3D" id="3.30.50.10">
    <property type="entry name" value="Erythroid Transcription Factor GATA-1, subunit A"/>
    <property type="match status" value="1"/>
</dbReference>
<feature type="compositionally biased region" description="Acidic residues" evidence="12">
    <location>
        <begin position="175"/>
        <end position="192"/>
    </location>
</feature>
<dbReference type="InterPro" id="IPR052499">
    <property type="entry name" value="C.elegans_NHRs"/>
</dbReference>
<protein>
    <submittedName>
        <fullName evidence="13">Nuclear receptor</fullName>
    </submittedName>
</protein>
<dbReference type="PROSITE" id="PS00031">
    <property type="entry name" value="NUCLEAR_REC_DBD_1"/>
    <property type="match status" value="1"/>
</dbReference>
<name>A0A2A6B822_PRIPA</name>
<comment type="subcellular location">
    <subcellularLocation>
        <location evidence="1 11">Nucleus</location>
    </subcellularLocation>
</comment>
<reference evidence="14" key="1">
    <citation type="journal article" date="2008" name="Nat. Genet.">
        <title>The Pristionchus pacificus genome provides a unique perspective on nematode lifestyle and parasitism.</title>
        <authorList>
            <person name="Dieterich C."/>
            <person name="Clifton S.W."/>
            <person name="Schuster L.N."/>
            <person name="Chinwalla A."/>
            <person name="Delehaunty K."/>
            <person name="Dinkelacker I."/>
            <person name="Fulton L."/>
            <person name="Fulton R."/>
            <person name="Godfrey J."/>
            <person name="Minx P."/>
            <person name="Mitreva M."/>
            <person name="Roeseler W."/>
            <person name="Tian H."/>
            <person name="Witte H."/>
            <person name="Yang S.P."/>
            <person name="Wilson R.K."/>
            <person name="Sommer R.J."/>
        </authorList>
    </citation>
    <scope>NUCLEOTIDE SEQUENCE [LARGE SCALE GENOMIC DNA]</scope>
    <source>
        <strain evidence="14">PS312</strain>
    </source>
</reference>
<sequence>MWSLQCAHMEWGRLPDGSTAGPQLVLLQTAPSRPSTMTMPPLPPPLVHHGMPSTSSSGEQSTAASAPTTSPSSKKPACAVCGDTALGKHYGVLACNGCKGFFRRTVWKKRTYKCRGDGQCPVNTEQRNACRACRYSQCIRVGMNPRAVQGDLNECRRNGVICTLPKGAQGRVEKEDDEPPSEGCMDEDDGESLPDVKPPTTSTTSTQTKAIEEDPSALDTEIDELVKRFKRVCDRWEEPTVVEEDALPSQDPITQTVRVEFAVIYKHPELVCARSKLDSSAARIADLDDILGDYRRAFVLFCDLLHATPEIMEMDENDQLMLAKKSFGSFYWMMTAIWSQTSHKPGVCYANGSYFPTEKEHQRFPDAKDCASRCVFHLNEPIRALVLTDAEQAVAAYLACFIDGVPKLSADGCKKYSAMRDKLIRYLYELCGKTMVSRGMRGELAVAGRVSRIISIYPSITDLCMRASDNMEVCEVLQTVKFDSWMTKVSCDRTL</sequence>
<evidence type="ECO:0000256" key="6">
    <source>
        <dbReference type="ARBA" id="ARBA00023015"/>
    </source>
</evidence>
<keyword evidence="3 11" id="KW-0479">Metal-binding</keyword>
<evidence type="ECO:0000256" key="5">
    <source>
        <dbReference type="ARBA" id="ARBA00022833"/>
    </source>
</evidence>
<keyword evidence="6 11" id="KW-0805">Transcription regulation</keyword>
<dbReference type="PANTHER" id="PTHR47630">
    <property type="entry name" value="NUCLEAR HORMONE RECEPTOR FAMILY-RELATED-RELATED"/>
    <property type="match status" value="1"/>
</dbReference>
<dbReference type="InterPro" id="IPR049636">
    <property type="entry name" value="HNF4-like_DBD"/>
</dbReference>
<accession>A0A8R1ULW9</accession>
<dbReference type="SUPFAM" id="SSF48508">
    <property type="entry name" value="Nuclear receptor ligand-binding domain"/>
    <property type="match status" value="1"/>
</dbReference>
<keyword evidence="4 11" id="KW-0863">Zinc-finger</keyword>
<dbReference type="AlphaFoldDB" id="A0A2A6B822"/>
<dbReference type="GO" id="GO:0008270">
    <property type="term" value="F:zinc ion binding"/>
    <property type="evidence" value="ECO:0007669"/>
    <property type="project" value="UniProtKB-KW"/>
</dbReference>
<evidence type="ECO:0000256" key="2">
    <source>
        <dbReference type="ARBA" id="ARBA00005993"/>
    </source>
</evidence>
<dbReference type="PRINTS" id="PR00047">
    <property type="entry name" value="STROIDFINGER"/>
</dbReference>
<dbReference type="SMART" id="SM00430">
    <property type="entry name" value="HOLI"/>
    <property type="match status" value="1"/>
</dbReference>
<keyword evidence="7 11" id="KW-0238">DNA-binding</keyword>